<gene>
    <name evidence="8" type="ORF">DPV93_10200</name>
</gene>
<evidence type="ECO:0000256" key="4">
    <source>
        <dbReference type="ARBA" id="ARBA00047645"/>
    </source>
</evidence>
<dbReference type="InterPro" id="IPR001792">
    <property type="entry name" value="Acylphosphatase-like_dom"/>
</dbReference>
<dbReference type="Pfam" id="PF00708">
    <property type="entry name" value="Acylphosphatase"/>
    <property type="match status" value="1"/>
</dbReference>
<comment type="caution">
    <text evidence="8">The sequence shown here is derived from an EMBL/GenBank/DDBJ whole genome shotgun (WGS) entry which is preliminary data.</text>
</comment>
<dbReference type="NCBIfam" id="NF011000">
    <property type="entry name" value="PRK14426.1"/>
    <property type="match status" value="1"/>
</dbReference>
<evidence type="ECO:0000259" key="7">
    <source>
        <dbReference type="PROSITE" id="PS51160"/>
    </source>
</evidence>
<dbReference type="EMBL" id="QEPN01000011">
    <property type="protein sequence ID" value="RDE69832.1"/>
    <property type="molecule type" value="Genomic_DNA"/>
</dbReference>
<evidence type="ECO:0000313" key="8">
    <source>
        <dbReference type="EMBL" id="RDE69832.1"/>
    </source>
</evidence>
<dbReference type="AlphaFoldDB" id="A0A369YE92"/>
<evidence type="ECO:0000256" key="2">
    <source>
        <dbReference type="ARBA" id="ARBA00012150"/>
    </source>
</evidence>
<dbReference type="InterPro" id="IPR020456">
    <property type="entry name" value="Acylphosphatase"/>
</dbReference>
<evidence type="ECO:0000256" key="3">
    <source>
        <dbReference type="ARBA" id="ARBA00015991"/>
    </source>
</evidence>
<dbReference type="PROSITE" id="PS51160">
    <property type="entry name" value="ACYLPHOSPHATASE_3"/>
    <property type="match status" value="1"/>
</dbReference>
<evidence type="ECO:0000313" key="9">
    <source>
        <dbReference type="Proteomes" id="UP000253872"/>
    </source>
</evidence>
<dbReference type="NCBIfam" id="NF011019">
    <property type="entry name" value="PRK14448.1"/>
    <property type="match status" value="1"/>
</dbReference>
<dbReference type="EC" id="3.6.1.7" evidence="2 5"/>
<evidence type="ECO:0000256" key="5">
    <source>
        <dbReference type="PROSITE-ProRule" id="PRU00520"/>
    </source>
</evidence>
<protein>
    <recommendedName>
        <fullName evidence="3 5">acylphosphatase</fullName>
        <ecNumber evidence="2 5">3.6.1.7</ecNumber>
    </recommendedName>
</protein>
<dbReference type="STRING" id="1035839.GCA_000238795_01804"/>
<accession>A0A369YE92</accession>
<proteinExistence type="inferred from homology"/>
<dbReference type="InterPro" id="IPR036046">
    <property type="entry name" value="Acylphosphatase-like_dom_sf"/>
</dbReference>
<organism evidence="8 9">
    <name type="scientific">Haemophilus sputorum</name>
    <dbReference type="NCBI Taxonomy" id="1078480"/>
    <lineage>
        <taxon>Bacteria</taxon>
        <taxon>Pseudomonadati</taxon>
        <taxon>Pseudomonadota</taxon>
        <taxon>Gammaproteobacteria</taxon>
        <taxon>Pasteurellales</taxon>
        <taxon>Pasteurellaceae</taxon>
        <taxon>Haemophilus</taxon>
    </lineage>
</organism>
<dbReference type="Proteomes" id="UP000253872">
    <property type="component" value="Unassembled WGS sequence"/>
</dbReference>
<sequence length="90" mass="10095">MQTKQFFVFGEVQGVGFRFFTLQEAGKIGLKGTVRNRIDGSVEVIAQGSEVQLEAMAAWLKHGPKTAEVERVVELDYPTTTIFENFSIIR</sequence>
<dbReference type="PANTHER" id="PTHR47268:SF4">
    <property type="entry name" value="ACYLPHOSPHATASE"/>
    <property type="match status" value="1"/>
</dbReference>
<name>A0A369YE92_9PAST</name>
<dbReference type="PRINTS" id="PR00112">
    <property type="entry name" value="ACYLPHPHTASE"/>
</dbReference>
<feature type="active site" evidence="5">
    <location>
        <position position="36"/>
    </location>
</feature>
<dbReference type="SUPFAM" id="SSF54975">
    <property type="entry name" value="Acylphosphatase/BLUF domain-like"/>
    <property type="match status" value="1"/>
</dbReference>
<evidence type="ECO:0000256" key="6">
    <source>
        <dbReference type="RuleBase" id="RU004168"/>
    </source>
</evidence>
<keyword evidence="5" id="KW-0378">Hydrolase</keyword>
<feature type="active site" evidence="5">
    <location>
        <position position="18"/>
    </location>
</feature>
<dbReference type="InterPro" id="IPR017968">
    <property type="entry name" value="Acylphosphatase_CS"/>
</dbReference>
<feature type="domain" description="Acylphosphatase-like" evidence="7">
    <location>
        <begin position="3"/>
        <end position="90"/>
    </location>
</feature>
<comment type="catalytic activity">
    <reaction evidence="4 5">
        <text>an acyl phosphate + H2O = a carboxylate + phosphate + H(+)</text>
        <dbReference type="Rhea" id="RHEA:14965"/>
        <dbReference type="ChEBI" id="CHEBI:15377"/>
        <dbReference type="ChEBI" id="CHEBI:15378"/>
        <dbReference type="ChEBI" id="CHEBI:29067"/>
        <dbReference type="ChEBI" id="CHEBI:43474"/>
        <dbReference type="ChEBI" id="CHEBI:59918"/>
        <dbReference type="EC" id="3.6.1.7"/>
    </reaction>
</comment>
<dbReference type="PROSITE" id="PS00150">
    <property type="entry name" value="ACYLPHOSPHATASE_1"/>
    <property type="match status" value="1"/>
</dbReference>
<dbReference type="GO" id="GO:0003998">
    <property type="term" value="F:acylphosphatase activity"/>
    <property type="evidence" value="ECO:0007669"/>
    <property type="project" value="UniProtKB-EC"/>
</dbReference>
<reference evidence="8 9" key="1">
    <citation type="submission" date="2018-05" db="EMBL/GenBank/DDBJ databases">
        <title>Draft Genome Sequences for a Diverse set of 7 Haemophilus Species.</title>
        <authorList>
            <person name="Nichols M."/>
            <person name="Topaz N."/>
            <person name="Wang X."/>
            <person name="Wang X."/>
            <person name="Boxrud D."/>
        </authorList>
    </citation>
    <scope>NUCLEOTIDE SEQUENCE [LARGE SCALE GENOMIC DNA]</scope>
    <source>
        <strain evidence="8 9">C2002001239</strain>
    </source>
</reference>
<dbReference type="RefSeq" id="WP_010128270.1">
    <property type="nucleotide sequence ID" value="NZ_QEPN01000011.1"/>
</dbReference>
<dbReference type="Gene3D" id="3.30.70.100">
    <property type="match status" value="1"/>
</dbReference>
<evidence type="ECO:0000256" key="1">
    <source>
        <dbReference type="ARBA" id="ARBA00005614"/>
    </source>
</evidence>
<dbReference type="PANTHER" id="PTHR47268">
    <property type="entry name" value="ACYLPHOSPHATASE"/>
    <property type="match status" value="1"/>
</dbReference>
<comment type="similarity">
    <text evidence="1 6">Belongs to the acylphosphatase family.</text>
</comment>